<keyword evidence="10 15" id="KW-0220">Diaminopimelate biosynthesis</keyword>
<dbReference type="CDD" id="cd02316">
    <property type="entry name" value="VcASADH2_like_N"/>
    <property type="match status" value="1"/>
</dbReference>
<feature type="binding site" evidence="15">
    <location>
        <begin position="39"/>
        <end position="40"/>
    </location>
    <ligand>
        <name>NADP(+)</name>
        <dbReference type="ChEBI" id="CHEBI:58349"/>
    </ligand>
</feature>
<evidence type="ECO:0000256" key="1">
    <source>
        <dbReference type="ARBA" id="ARBA00005021"/>
    </source>
</evidence>
<comment type="pathway">
    <text evidence="1 15">Amino-acid biosynthesis; L-methionine biosynthesis via de novo pathway; L-homoserine from L-aspartate: step 2/3.</text>
</comment>
<comment type="caution">
    <text evidence="18">The sequence shown here is derived from an EMBL/GenBank/DDBJ whole genome shotgun (WGS) entry which is preliminary data.</text>
</comment>
<reference evidence="18 19" key="1">
    <citation type="submission" date="2019-07" db="EMBL/GenBank/DDBJ databases">
        <title>Whole genome shotgun sequence of Gluconobacter wancherniae NBRC 103581.</title>
        <authorList>
            <person name="Hosoyama A."/>
            <person name="Uohara A."/>
            <person name="Ohji S."/>
            <person name="Ichikawa N."/>
        </authorList>
    </citation>
    <scope>NUCLEOTIDE SEQUENCE [LARGE SCALE GENOMIC DNA]</scope>
    <source>
        <strain evidence="18 19">NBRC 103581</strain>
    </source>
</reference>
<dbReference type="GO" id="GO:0009088">
    <property type="term" value="P:threonine biosynthetic process"/>
    <property type="evidence" value="ECO:0007669"/>
    <property type="project" value="UniProtKB-UniRule"/>
</dbReference>
<feature type="domain" description="Semialdehyde dehydrogenase NAD-binding" evidence="17">
    <location>
        <begin position="4"/>
        <end position="120"/>
    </location>
</feature>
<evidence type="ECO:0000256" key="15">
    <source>
        <dbReference type="HAMAP-Rule" id="MF_02121"/>
    </source>
</evidence>
<evidence type="ECO:0000313" key="19">
    <source>
        <dbReference type="Proteomes" id="UP000321230"/>
    </source>
</evidence>
<dbReference type="HAMAP" id="MF_02121">
    <property type="entry name" value="ASADH"/>
    <property type="match status" value="1"/>
</dbReference>
<feature type="binding site" evidence="15">
    <location>
        <position position="315"/>
    </location>
    <ligand>
        <name>NADP(+)</name>
        <dbReference type="ChEBI" id="CHEBI:58349"/>
    </ligand>
</feature>
<dbReference type="GO" id="GO:0051287">
    <property type="term" value="F:NAD binding"/>
    <property type="evidence" value="ECO:0007669"/>
    <property type="project" value="InterPro"/>
</dbReference>
<dbReference type="GO" id="GO:0019877">
    <property type="term" value="P:diaminopimelate biosynthetic process"/>
    <property type="evidence" value="ECO:0007669"/>
    <property type="project" value="UniProtKB-UniRule"/>
</dbReference>
<accession>A0A511B078</accession>
<evidence type="ECO:0000256" key="14">
    <source>
        <dbReference type="ARBA" id="ARBA00047891"/>
    </source>
</evidence>
<evidence type="ECO:0000256" key="4">
    <source>
        <dbReference type="ARBA" id="ARBA00010584"/>
    </source>
</evidence>
<evidence type="ECO:0000256" key="16">
    <source>
        <dbReference type="PIRSR" id="PIRSR000148-1"/>
    </source>
</evidence>
<evidence type="ECO:0000256" key="8">
    <source>
        <dbReference type="ARBA" id="ARBA00022697"/>
    </source>
</evidence>
<dbReference type="NCBIfam" id="TIGR01296">
    <property type="entry name" value="asd_B"/>
    <property type="match status" value="1"/>
</dbReference>
<dbReference type="InterPro" id="IPR012280">
    <property type="entry name" value="Semialdhyde_DH_dimer_dom"/>
</dbReference>
<dbReference type="InterPro" id="IPR036291">
    <property type="entry name" value="NAD(P)-bd_dom_sf"/>
</dbReference>
<proteinExistence type="inferred from homology"/>
<dbReference type="InterPro" id="IPR005986">
    <property type="entry name" value="Asp_semialdehyde_DH_beta"/>
</dbReference>
<dbReference type="NCBIfam" id="NF011456">
    <property type="entry name" value="PRK14874.1"/>
    <property type="match status" value="1"/>
</dbReference>
<evidence type="ECO:0000256" key="12">
    <source>
        <dbReference type="ARBA" id="ARBA00023154"/>
    </source>
</evidence>
<comment type="function">
    <text evidence="15">Catalyzes the NADPH-dependent formation of L-aspartate-semialdehyde (L-ASA) by the reductive dephosphorylation of L-aspartyl-4-phosphate.</text>
</comment>
<comment type="catalytic activity">
    <reaction evidence="14 15">
        <text>L-aspartate 4-semialdehyde + phosphate + NADP(+) = 4-phospho-L-aspartate + NADPH + H(+)</text>
        <dbReference type="Rhea" id="RHEA:24284"/>
        <dbReference type="ChEBI" id="CHEBI:15378"/>
        <dbReference type="ChEBI" id="CHEBI:43474"/>
        <dbReference type="ChEBI" id="CHEBI:57535"/>
        <dbReference type="ChEBI" id="CHEBI:57783"/>
        <dbReference type="ChEBI" id="CHEBI:58349"/>
        <dbReference type="ChEBI" id="CHEBI:537519"/>
        <dbReference type="EC" id="1.2.1.11"/>
    </reaction>
</comment>
<evidence type="ECO:0000256" key="11">
    <source>
        <dbReference type="ARBA" id="ARBA00023002"/>
    </source>
</evidence>
<evidence type="ECO:0000256" key="7">
    <source>
        <dbReference type="ARBA" id="ARBA00022605"/>
    </source>
</evidence>
<evidence type="ECO:0000313" key="18">
    <source>
        <dbReference type="EMBL" id="GEK93856.1"/>
    </source>
</evidence>
<evidence type="ECO:0000256" key="3">
    <source>
        <dbReference type="ARBA" id="ARBA00005097"/>
    </source>
</evidence>
<evidence type="ECO:0000256" key="6">
    <source>
        <dbReference type="ARBA" id="ARBA00013120"/>
    </source>
</evidence>
<dbReference type="UniPathway" id="UPA00051">
    <property type="reaction ID" value="UER00464"/>
</dbReference>
<dbReference type="EMBL" id="BJUZ01000002">
    <property type="protein sequence ID" value="GEK93856.1"/>
    <property type="molecule type" value="Genomic_DNA"/>
</dbReference>
<comment type="similarity">
    <text evidence="4 15">Belongs to the aspartate-semialdehyde dehydrogenase family.</text>
</comment>
<dbReference type="GO" id="GO:0009089">
    <property type="term" value="P:lysine biosynthetic process via diaminopimelate"/>
    <property type="evidence" value="ECO:0007669"/>
    <property type="project" value="UniProtKB-UniRule"/>
</dbReference>
<evidence type="ECO:0000256" key="10">
    <source>
        <dbReference type="ARBA" id="ARBA00022915"/>
    </source>
</evidence>
<dbReference type="Pfam" id="PF01118">
    <property type="entry name" value="Semialdhyde_dh"/>
    <property type="match status" value="1"/>
</dbReference>
<evidence type="ECO:0000256" key="5">
    <source>
        <dbReference type="ARBA" id="ARBA00011738"/>
    </source>
</evidence>
<keyword evidence="7 15" id="KW-0028">Amino-acid biosynthesis</keyword>
<evidence type="ECO:0000256" key="2">
    <source>
        <dbReference type="ARBA" id="ARBA00005076"/>
    </source>
</evidence>
<dbReference type="Gene3D" id="3.30.360.10">
    <property type="entry name" value="Dihydrodipicolinate Reductase, domain 2"/>
    <property type="match status" value="1"/>
</dbReference>
<dbReference type="UniPathway" id="UPA00034">
    <property type="reaction ID" value="UER00016"/>
</dbReference>
<comment type="subunit">
    <text evidence="5 15">Homodimer.</text>
</comment>
<protein>
    <recommendedName>
        <fullName evidence="6 15">Aspartate-semialdehyde dehydrogenase</fullName>
        <shortName evidence="15">ASA dehydrogenase</shortName>
        <shortName evidence="15">ASADH</shortName>
        <ecNumber evidence="6 15">1.2.1.11</ecNumber>
    </recommendedName>
    <alternativeName>
        <fullName evidence="15">Aspartate-beta-semialdehyde dehydrogenase</fullName>
    </alternativeName>
</protein>
<keyword evidence="19" id="KW-1185">Reference proteome</keyword>
<dbReference type="GO" id="GO:0050661">
    <property type="term" value="F:NADP binding"/>
    <property type="evidence" value="ECO:0007669"/>
    <property type="project" value="UniProtKB-UniRule"/>
</dbReference>
<dbReference type="SUPFAM" id="SSF51735">
    <property type="entry name" value="NAD(P)-binding Rossmann-fold domains"/>
    <property type="match status" value="1"/>
</dbReference>
<dbReference type="AlphaFoldDB" id="A0A511B078"/>
<dbReference type="GO" id="GO:0009097">
    <property type="term" value="P:isoleucine biosynthetic process"/>
    <property type="evidence" value="ECO:0007669"/>
    <property type="project" value="UniProtKB-UniRule"/>
</dbReference>
<gene>
    <name evidence="15 18" type="primary">asd</name>
    <name evidence="18" type="ORF">GWA01_16260</name>
</gene>
<dbReference type="SUPFAM" id="SSF55347">
    <property type="entry name" value="Glyceraldehyde-3-phosphate dehydrogenase-like, C-terminal domain"/>
    <property type="match status" value="1"/>
</dbReference>
<feature type="active site" description="Proton acceptor" evidence="15 16">
    <location>
        <position position="242"/>
    </location>
</feature>
<dbReference type="PIRSF" id="PIRSF000148">
    <property type="entry name" value="ASA_dh"/>
    <property type="match status" value="1"/>
</dbReference>
<evidence type="ECO:0000256" key="13">
    <source>
        <dbReference type="ARBA" id="ARBA00023167"/>
    </source>
</evidence>
<dbReference type="GO" id="GO:0004073">
    <property type="term" value="F:aspartate-semialdehyde dehydrogenase activity"/>
    <property type="evidence" value="ECO:0007669"/>
    <property type="project" value="UniProtKB-UniRule"/>
</dbReference>
<feature type="binding site" evidence="15">
    <location>
        <begin position="11"/>
        <end position="14"/>
    </location>
    <ligand>
        <name>NADP(+)</name>
        <dbReference type="ChEBI" id="CHEBI:58349"/>
    </ligand>
</feature>
<dbReference type="GO" id="GO:0046983">
    <property type="term" value="F:protein dimerization activity"/>
    <property type="evidence" value="ECO:0007669"/>
    <property type="project" value="InterPro"/>
</dbReference>
<keyword evidence="12 15" id="KW-0457">Lysine biosynthesis</keyword>
<keyword evidence="13 15" id="KW-0486">Methionine biosynthesis</keyword>
<comment type="caution">
    <text evidence="15">Lacks conserved residue(s) required for the propagation of feature annotation.</text>
</comment>
<keyword evidence="8 15" id="KW-0791">Threonine biosynthesis</keyword>
<dbReference type="EC" id="1.2.1.11" evidence="6 15"/>
<evidence type="ECO:0000259" key="17">
    <source>
        <dbReference type="SMART" id="SM00859"/>
    </source>
</evidence>
<dbReference type="Proteomes" id="UP000321230">
    <property type="component" value="Unassembled WGS sequence"/>
</dbReference>
<sequence>MGYRVAVAGATGAVGRELLRILAERDFPVDEVVALASPRSVGREISFGEKKVLKVQNLETFDFTGWDLALFSPGGEVSAIYAPKAAAAGCVVIDNTSHFRMEPGIPLVVPEVNAKALKKARRGIIANPNCSTAQMMVALKPLHDLFKIKRIVVSTYQAVSGAGKDGMDELFAQTKGTFVNDPPTIAQFTKQIAFNVIPHIDRFMEDGSTKEEWKMAVETRKILDPDIQVMATCVRVPVFIGHSEAISIECEKPVDLKKARNALRKALGVILRDEREDGGYVTPIETVGEDATYVSRLRIDPSVENGLALWCVSDNLRKGAALNAVQIAESLVEQDLLKDGVLLPPKV</sequence>
<keyword evidence="11 15" id="KW-0560">Oxidoreductase</keyword>
<feature type="binding site" evidence="15">
    <location>
        <begin position="160"/>
        <end position="161"/>
    </location>
    <ligand>
        <name>NADP(+)</name>
        <dbReference type="ChEBI" id="CHEBI:58349"/>
    </ligand>
</feature>
<keyword evidence="9 15" id="KW-0521">NADP</keyword>
<feature type="binding site" evidence="15">
    <location>
        <position position="157"/>
    </location>
    <ligand>
        <name>substrate</name>
    </ligand>
</feature>
<dbReference type="OrthoDB" id="9805684at2"/>
<dbReference type="PANTHER" id="PTHR46278:SF2">
    <property type="entry name" value="ASPARTATE-SEMIALDEHYDE DEHYDROGENASE"/>
    <property type="match status" value="1"/>
</dbReference>
<name>A0A511B078_9PROT</name>
<organism evidence="18 19">
    <name type="scientific">Gluconobacter wancherniae NBRC 103581</name>
    <dbReference type="NCBI Taxonomy" id="656744"/>
    <lineage>
        <taxon>Bacteria</taxon>
        <taxon>Pseudomonadati</taxon>
        <taxon>Pseudomonadota</taxon>
        <taxon>Alphaproteobacteria</taxon>
        <taxon>Acetobacterales</taxon>
        <taxon>Acetobacteraceae</taxon>
        <taxon>Gluconobacter</taxon>
    </lineage>
</organism>
<dbReference type="SMART" id="SM00859">
    <property type="entry name" value="Semialdhyde_dh"/>
    <property type="match status" value="1"/>
</dbReference>
<feature type="active site" description="Acyl-thioester intermediate" evidence="15 16">
    <location>
        <position position="130"/>
    </location>
</feature>
<dbReference type="RefSeq" id="WP_146796128.1">
    <property type="nucleotide sequence ID" value="NZ_BARC01000003.1"/>
</dbReference>
<dbReference type="UniPathway" id="UPA00050">
    <property type="reaction ID" value="UER00463"/>
</dbReference>
<comment type="pathway">
    <text evidence="2 15">Amino-acid biosynthesis; L-lysine biosynthesis via DAP pathway; (S)-tetrahydrodipicolinate from L-aspartate: step 2/4.</text>
</comment>
<feature type="binding site" evidence="15">
    <location>
        <position position="100"/>
    </location>
    <ligand>
        <name>phosphate</name>
        <dbReference type="ChEBI" id="CHEBI:43474"/>
    </ligand>
</feature>
<comment type="pathway">
    <text evidence="3 15">Amino-acid biosynthesis; L-threonine biosynthesis; L-threonine from L-aspartate: step 2/5.</text>
</comment>
<dbReference type="Gene3D" id="3.40.50.720">
    <property type="entry name" value="NAD(P)-binding Rossmann-like Domain"/>
    <property type="match status" value="1"/>
</dbReference>
<dbReference type="Pfam" id="PF02774">
    <property type="entry name" value="Semialdhyde_dhC"/>
    <property type="match status" value="1"/>
</dbReference>
<dbReference type="InterPro" id="IPR000534">
    <property type="entry name" value="Semialdehyde_DH_NAD-bd"/>
</dbReference>
<evidence type="ECO:0000256" key="9">
    <source>
        <dbReference type="ARBA" id="ARBA00022857"/>
    </source>
</evidence>
<dbReference type="PANTHER" id="PTHR46278">
    <property type="entry name" value="DEHYDROGENASE, PUTATIVE-RELATED"/>
    <property type="match status" value="1"/>
</dbReference>
<dbReference type="InterPro" id="IPR012080">
    <property type="entry name" value="Asp_semialdehyde_DH"/>
</dbReference>
<dbReference type="GO" id="GO:0071266">
    <property type="term" value="P:'de novo' L-methionine biosynthetic process"/>
    <property type="evidence" value="ECO:0007669"/>
    <property type="project" value="UniProtKB-UniRule"/>
</dbReference>
<dbReference type="CDD" id="cd18131">
    <property type="entry name" value="ASADH_C_bac_euk_like"/>
    <property type="match status" value="1"/>
</dbReference>
<feature type="binding site" evidence="15">
    <location>
        <position position="235"/>
    </location>
    <ligand>
        <name>substrate</name>
    </ligand>
</feature>